<dbReference type="Proteomes" id="UP000315700">
    <property type="component" value="Chromosome"/>
</dbReference>
<sequence length="316" mass="34751">MAAHRRRRFRGFTLIELLVVIAIIAILIALLLPAVQQAREAARRTQCKNNLKQIGLALHNYHDTYLVFPMANVVRFDGTVRGDGWTWHARILPFIDQAPLFNRVSGVMGTDVGNQNSTEQLLAGRDTKITNFQCPSHPASTISNSSKNGYQVSTYNGVTGSVCFNDDQLDAATDVGYAGDGMFFMNSRVRIGDVVDGTSNTFLVAEVQDELNGSPNQNRLPGSDRRYCFSDNSDGNPPTDITEYLVGMELNDPINANHRDVDGYYNNTGEYAGSYHVGGAQFLMSDGAVRFVSQNINMNLYQGVSTRAKGEVSGEF</sequence>
<dbReference type="Pfam" id="PF07963">
    <property type="entry name" value="N_methyl"/>
    <property type="match status" value="1"/>
</dbReference>
<dbReference type="AlphaFoldDB" id="A0A517SIV1"/>
<dbReference type="PROSITE" id="PS00409">
    <property type="entry name" value="PROKAR_NTER_METHYL"/>
    <property type="match status" value="1"/>
</dbReference>
<dbReference type="NCBIfam" id="TIGR04294">
    <property type="entry name" value="pre_pil_HX9DG"/>
    <property type="match status" value="1"/>
</dbReference>
<keyword evidence="1" id="KW-1133">Transmembrane helix</keyword>
<dbReference type="InterPro" id="IPR011453">
    <property type="entry name" value="DUF1559"/>
</dbReference>
<dbReference type="NCBIfam" id="TIGR02532">
    <property type="entry name" value="IV_pilin_GFxxxE"/>
    <property type="match status" value="1"/>
</dbReference>
<dbReference type="Gene3D" id="3.30.700.10">
    <property type="entry name" value="Glycoprotein, Type 4 Pilin"/>
    <property type="match status" value="1"/>
</dbReference>
<dbReference type="OrthoDB" id="267520at2"/>
<evidence type="ECO:0000256" key="1">
    <source>
        <dbReference type="SAM" id="Phobius"/>
    </source>
</evidence>
<protein>
    <submittedName>
        <fullName evidence="3">Type II secretion system protein G</fullName>
    </submittedName>
</protein>
<dbReference type="SUPFAM" id="SSF54523">
    <property type="entry name" value="Pili subunits"/>
    <property type="match status" value="1"/>
</dbReference>
<dbReference type="PANTHER" id="PTHR30093">
    <property type="entry name" value="GENERAL SECRETION PATHWAY PROTEIN G"/>
    <property type="match status" value="1"/>
</dbReference>
<organism evidence="3 4">
    <name type="scientific">Caulifigura coniformis</name>
    <dbReference type="NCBI Taxonomy" id="2527983"/>
    <lineage>
        <taxon>Bacteria</taxon>
        <taxon>Pseudomonadati</taxon>
        <taxon>Planctomycetota</taxon>
        <taxon>Planctomycetia</taxon>
        <taxon>Planctomycetales</taxon>
        <taxon>Planctomycetaceae</taxon>
        <taxon>Caulifigura</taxon>
    </lineage>
</organism>
<dbReference type="InParanoid" id="A0A517SIV1"/>
<name>A0A517SIV1_9PLAN</name>
<keyword evidence="1" id="KW-0812">Transmembrane</keyword>
<dbReference type="InterPro" id="IPR045584">
    <property type="entry name" value="Pilin-like"/>
</dbReference>
<dbReference type="Pfam" id="PF07596">
    <property type="entry name" value="SBP_bac_10"/>
    <property type="match status" value="1"/>
</dbReference>
<evidence type="ECO:0000259" key="2">
    <source>
        <dbReference type="Pfam" id="PF07596"/>
    </source>
</evidence>
<accession>A0A517SIV1</accession>
<feature type="transmembrane region" description="Helical" evidence="1">
    <location>
        <begin position="12"/>
        <end position="35"/>
    </location>
</feature>
<gene>
    <name evidence="3" type="primary">xcpT_45</name>
    <name evidence="3" type="ORF">Pan44_40790</name>
</gene>
<dbReference type="EMBL" id="CP036271">
    <property type="protein sequence ID" value="QDT56029.1"/>
    <property type="molecule type" value="Genomic_DNA"/>
</dbReference>
<keyword evidence="1" id="KW-0472">Membrane</keyword>
<keyword evidence="4" id="KW-1185">Reference proteome</keyword>
<dbReference type="InterPro" id="IPR027558">
    <property type="entry name" value="Pre_pil_HX9DG_C"/>
</dbReference>
<dbReference type="RefSeq" id="WP_145032756.1">
    <property type="nucleotide sequence ID" value="NZ_CP036271.1"/>
</dbReference>
<feature type="domain" description="DUF1559" evidence="2">
    <location>
        <begin position="36"/>
        <end position="298"/>
    </location>
</feature>
<dbReference type="InterPro" id="IPR012902">
    <property type="entry name" value="N_methyl_site"/>
</dbReference>
<dbReference type="PANTHER" id="PTHR30093:SF2">
    <property type="entry name" value="TYPE II SECRETION SYSTEM PROTEIN H"/>
    <property type="match status" value="1"/>
</dbReference>
<evidence type="ECO:0000313" key="3">
    <source>
        <dbReference type="EMBL" id="QDT56029.1"/>
    </source>
</evidence>
<proteinExistence type="predicted"/>
<dbReference type="KEGG" id="ccos:Pan44_40790"/>
<evidence type="ECO:0000313" key="4">
    <source>
        <dbReference type="Proteomes" id="UP000315700"/>
    </source>
</evidence>
<reference evidence="3 4" key="1">
    <citation type="submission" date="2019-02" db="EMBL/GenBank/DDBJ databases">
        <title>Deep-cultivation of Planctomycetes and their phenomic and genomic characterization uncovers novel biology.</title>
        <authorList>
            <person name="Wiegand S."/>
            <person name="Jogler M."/>
            <person name="Boedeker C."/>
            <person name="Pinto D."/>
            <person name="Vollmers J."/>
            <person name="Rivas-Marin E."/>
            <person name="Kohn T."/>
            <person name="Peeters S.H."/>
            <person name="Heuer A."/>
            <person name="Rast P."/>
            <person name="Oberbeckmann S."/>
            <person name="Bunk B."/>
            <person name="Jeske O."/>
            <person name="Meyerdierks A."/>
            <person name="Storesund J.E."/>
            <person name="Kallscheuer N."/>
            <person name="Luecker S."/>
            <person name="Lage O.M."/>
            <person name="Pohl T."/>
            <person name="Merkel B.J."/>
            <person name="Hornburger P."/>
            <person name="Mueller R.-W."/>
            <person name="Bruemmer F."/>
            <person name="Labrenz M."/>
            <person name="Spormann A.M."/>
            <person name="Op den Camp H."/>
            <person name="Overmann J."/>
            <person name="Amann R."/>
            <person name="Jetten M.S.M."/>
            <person name="Mascher T."/>
            <person name="Medema M.H."/>
            <person name="Devos D.P."/>
            <person name="Kaster A.-K."/>
            <person name="Ovreas L."/>
            <person name="Rohde M."/>
            <person name="Galperin M.Y."/>
            <person name="Jogler C."/>
        </authorList>
    </citation>
    <scope>NUCLEOTIDE SEQUENCE [LARGE SCALE GENOMIC DNA]</scope>
    <source>
        <strain evidence="3 4">Pan44</strain>
    </source>
</reference>